<name>A0A830HCQ8_9CHLO</name>
<dbReference type="Proteomes" id="UP000660262">
    <property type="component" value="Unassembled WGS sequence"/>
</dbReference>
<gene>
    <name evidence="7" type="ORF">PPROV_000319600</name>
</gene>
<evidence type="ECO:0000256" key="3">
    <source>
        <dbReference type="ARBA" id="ARBA00022676"/>
    </source>
</evidence>
<dbReference type="GO" id="GO:0016757">
    <property type="term" value="F:glycosyltransferase activity"/>
    <property type="evidence" value="ECO:0007669"/>
    <property type="project" value="UniProtKB-KW"/>
</dbReference>
<dbReference type="Gene3D" id="3.90.550.10">
    <property type="entry name" value="Spore Coat Polysaccharide Biosynthesis Protein SpsA, Chain A"/>
    <property type="match status" value="1"/>
</dbReference>
<evidence type="ECO:0000256" key="1">
    <source>
        <dbReference type="ARBA" id="ARBA00004236"/>
    </source>
</evidence>
<accession>A0A830HCQ8</accession>
<comment type="subcellular location">
    <subcellularLocation>
        <location evidence="1">Cell membrane</location>
    </subcellularLocation>
</comment>
<dbReference type="PANTHER" id="PTHR43646:SF2">
    <property type="entry name" value="GLYCOSYLTRANSFERASE 2-LIKE DOMAIN-CONTAINING PROTEIN"/>
    <property type="match status" value="1"/>
</dbReference>
<keyword evidence="3" id="KW-0328">Glycosyltransferase</keyword>
<proteinExistence type="predicted"/>
<reference evidence="7" key="1">
    <citation type="submission" date="2020-10" db="EMBL/GenBank/DDBJ databases">
        <title>Unveiling of a novel bifunctional photoreceptor, Dualchrome1, isolated from a cosmopolitan green alga.</title>
        <authorList>
            <person name="Suzuki S."/>
            <person name="Kawachi M."/>
        </authorList>
    </citation>
    <scope>NUCLEOTIDE SEQUENCE</scope>
    <source>
        <strain evidence="7">NIES 2893</strain>
    </source>
</reference>
<evidence type="ECO:0000259" key="6">
    <source>
        <dbReference type="Pfam" id="PF00535"/>
    </source>
</evidence>
<evidence type="ECO:0000256" key="2">
    <source>
        <dbReference type="ARBA" id="ARBA00022475"/>
    </source>
</evidence>
<keyword evidence="5" id="KW-0472">Membrane</keyword>
<evidence type="ECO:0000256" key="5">
    <source>
        <dbReference type="ARBA" id="ARBA00023136"/>
    </source>
</evidence>
<feature type="domain" description="Glycosyltransferase 2-like" evidence="6">
    <location>
        <begin position="9"/>
        <end position="177"/>
    </location>
</feature>
<keyword evidence="2" id="KW-1003">Cell membrane</keyword>
<keyword evidence="4" id="KW-0808">Transferase</keyword>
<evidence type="ECO:0000313" key="7">
    <source>
        <dbReference type="EMBL" id="GHP04442.1"/>
    </source>
</evidence>
<evidence type="ECO:0000256" key="4">
    <source>
        <dbReference type="ARBA" id="ARBA00022679"/>
    </source>
</evidence>
<dbReference type="InterPro" id="IPR029044">
    <property type="entry name" value="Nucleotide-diphossugar_trans"/>
</dbReference>
<evidence type="ECO:0000313" key="8">
    <source>
        <dbReference type="Proteomes" id="UP000660262"/>
    </source>
</evidence>
<dbReference type="GO" id="GO:0005886">
    <property type="term" value="C:plasma membrane"/>
    <property type="evidence" value="ECO:0007669"/>
    <property type="project" value="UniProtKB-SubCell"/>
</dbReference>
<organism evidence="7 8">
    <name type="scientific">Pycnococcus provasolii</name>
    <dbReference type="NCBI Taxonomy" id="41880"/>
    <lineage>
        <taxon>Eukaryota</taxon>
        <taxon>Viridiplantae</taxon>
        <taxon>Chlorophyta</taxon>
        <taxon>Pseudoscourfieldiophyceae</taxon>
        <taxon>Pseudoscourfieldiales</taxon>
        <taxon>Pycnococcaceae</taxon>
        <taxon>Pycnococcus</taxon>
    </lineage>
</organism>
<dbReference type="OrthoDB" id="191769at2759"/>
<dbReference type="SUPFAM" id="SSF53448">
    <property type="entry name" value="Nucleotide-diphospho-sugar transferases"/>
    <property type="match status" value="1"/>
</dbReference>
<sequence>MPSRLKLAVVIPTLNESSFIASCLESVSEGSRNHVQTVVVVDGGSDDNTPDIVRSTPMATHILGTVLENTSPNRGIQLDKGARKCLDMSADKRIDVLLFVHADTILPANYAEHIAEALKDGQMWGAWEAWHPRLENKQKSLDPCIDAVSLFARLRSKHLGVAYGDQCLFMRREAYEAVGGFQHWPLLEDLNMARALKEKFGYPSLIPVEKSVVFTSMRRYRKLGSAPTCLLNNMLVCMWRSGYTTPQGAASIYYGVDRFVDRITNLACDNILVDGIDGIIGGLVSLRNSLLG</sequence>
<protein>
    <recommendedName>
        <fullName evidence="6">Glycosyltransferase 2-like domain-containing protein</fullName>
    </recommendedName>
</protein>
<dbReference type="InterPro" id="IPR001173">
    <property type="entry name" value="Glyco_trans_2-like"/>
</dbReference>
<keyword evidence="8" id="KW-1185">Reference proteome</keyword>
<comment type="caution">
    <text evidence="7">The sequence shown here is derived from an EMBL/GenBank/DDBJ whole genome shotgun (WGS) entry which is preliminary data.</text>
</comment>
<dbReference type="PANTHER" id="PTHR43646">
    <property type="entry name" value="GLYCOSYLTRANSFERASE"/>
    <property type="match status" value="1"/>
</dbReference>
<dbReference type="EMBL" id="BNJQ01000007">
    <property type="protein sequence ID" value="GHP04442.1"/>
    <property type="molecule type" value="Genomic_DNA"/>
</dbReference>
<dbReference type="Pfam" id="PF00535">
    <property type="entry name" value="Glycos_transf_2"/>
    <property type="match status" value="1"/>
</dbReference>
<dbReference type="AlphaFoldDB" id="A0A830HCQ8"/>